<reference evidence="11 12" key="1">
    <citation type="journal article" date="2009" name="Int. J. Syst. Evol. Microbiol.">
        <title>Transfer of Teichococcus ludipueritiae and Muricoccus roseus to the genus Roseomonas, as Roseomonas ludipueritiae comb. nov. and Roseomonas rosea comb. nov., respectively, and emended description of the genus Roseomonas.</title>
        <authorList>
            <person name="Sanchez-Porro C."/>
            <person name="Gallego V."/>
            <person name="Busse H.J."/>
            <person name="Kampfer P."/>
            <person name="Ventosa A."/>
        </authorList>
    </citation>
    <scope>NUCLEOTIDE SEQUENCE [LARGE SCALE GENOMIC DNA]</scope>
    <source>
        <strain evidence="11 12">DSM 14915</strain>
    </source>
</reference>
<feature type="transmembrane region" description="Helical" evidence="8">
    <location>
        <begin position="507"/>
        <end position="527"/>
    </location>
</feature>
<feature type="domain" description="ABC transmembrane type-1" evidence="10">
    <location>
        <begin position="96"/>
        <end position="295"/>
    </location>
</feature>
<sequence>MGPRNRSGLCGGQAPRRTGPAGPVSAALVRPWRARLRFEASVSQVIAATLVAAFLLAFLLMPVGRVILTAFLDPAGGFTLIHFADFFRTSLFIESFWNSLYVAGMSVVFASVLAVPLAVILARYRFPGSALIATLGVLPLVMPPFVGAVAMQLIFGRNGTVNLLLMDWFDLRLDLMEGLNGVIFVQSLHYFPFILMNLSASLANIDVSMEEAGQNLGARGLTLLRTIVLPLSLPGYLAGASLVFVKVFDDLATPLLLNVTNMLAPQAYLRVTSVGLADPMGYVISVILIAVSLAAMVGSGLLLRGRDYATAQRGGGGLSHRRMTARGKLLAWLFVVPVLFLVLAPHIGILLLSLATIWSFSPLPDAFTLAHYGTVLRETPQFLTNTLLFCGIAALIDVVLGVVIAWLVHRTKLPGRELLDLAAMSALAVPGLVLGIGILRTYFDTHLPGGDSLATWWGMLIIVLAVRRLPYALRGATAALRQVHRSLEEAAENVGASKAVTLTRITVPLMAGGLAAAFVTSFATAAVELSATLVLVTRDVDAPIAYGIYIYMQSAAGRGPGAALGVIAVLAVALCTWGAHAVAERERSRRVRTSESQEAA</sequence>
<feature type="transmembrane region" description="Helical" evidence="8">
    <location>
        <begin position="386"/>
        <end position="409"/>
    </location>
</feature>
<keyword evidence="2 8" id="KW-0813">Transport</keyword>
<feature type="transmembrane region" description="Helical" evidence="8">
    <location>
        <begin position="40"/>
        <end position="60"/>
    </location>
</feature>
<dbReference type="InterPro" id="IPR035906">
    <property type="entry name" value="MetI-like_sf"/>
</dbReference>
<feature type="region of interest" description="Disordered" evidence="9">
    <location>
        <begin position="1"/>
        <end position="24"/>
    </location>
</feature>
<evidence type="ECO:0000256" key="8">
    <source>
        <dbReference type="RuleBase" id="RU363032"/>
    </source>
</evidence>
<name>A0ABR7R372_9PROT</name>
<keyword evidence="3" id="KW-1003">Cell membrane</keyword>
<dbReference type="PANTHER" id="PTHR43357">
    <property type="entry name" value="INNER MEMBRANE ABC TRANSPORTER PERMEASE PROTEIN YDCV"/>
    <property type="match status" value="1"/>
</dbReference>
<evidence type="ECO:0000313" key="12">
    <source>
        <dbReference type="Proteomes" id="UP000603940"/>
    </source>
</evidence>
<keyword evidence="7 8" id="KW-0472">Membrane</keyword>
<dbReference type="CDD" id="cd06261">
    <property type="entry name" value="TM_PBP2"/>
    <property type="match status" value="2"/>
</dbReference>
<dbReference type="PANTHER" id="PTHR43357:SF4">
    <property type="entry name" value="INNER MEMBRANE ABC TRANSPORTER PERMEASE PROTEIN YDCV"/>
    <property type="match status" value="1"/>
</dbReference>
<evidence type="ECO:0000256" key="3">
    <source>
        <dbReference type="ARBA" id="ARBA00022475"/>
    </source>
</evidence>
<feature type="transmembrane region" description="Helical" evidence="8">
    <location>
        <begin position="455"/>
        <end position="473"/>
    </location>
</feature>
<dbReference type="Pfam" id="PF00528">
    <property type="entry name" value="BPD_transp_1"/>
    <property type="match status" value="2"/>
</dbReference>
<evidence type="ECO:0000256" key="7">
    <source>
        <dbReference type="ARBA" id="ARBA00023136"/>
    </source>
</evidence>
<proteinExistence type="inferred from homology"/>
<dbReference type="Proteomes" id="UP000603940">
    <property type="component" value="Unassembled WGS sequence"/>
</dbReference>
<feature type="transmembrane region" description="Helical" evidence="8">
    <location>
        <begin position="329"/>
        <end position="358"/>
    </location>
</feature>
<accession>A0ABR7R372</accession>
<feature type="transmembrane region" description="Helical" evidence="8">
    <location>
        <begin position="227"/>
        <end position="248"/>
    </location>
</feature>
<dbReference type="EMBL" id="JACTUZ010000009">
    <property type="protein sequence ID" value="MBC9176166.1"/>
    <property type="molecule type" value="Genomic_DNA"/>
</dbReference>
<comment type="caution">
    <text evidence="11">The sequence shown here is derived from an EMBL/GenBank/DDBJ whole genome shotgun (WGS) entry which is preliminary data.</text>
</comment>
<feature type="transmembrane region" description="Helical" evidence="8">
    <location>
        <begin position="99"/>
        <end position="124"/>
    </location>
</feature>
<feature type="transmembrane region" description="Helical" evidence="8">
    <location>
        <begin position="130"/>
        <end position="155"/>
    </location>
</feature>
<feature type="transmembrane region" description="Helical" evidence="8">
    <location>
        <begin position="562"/>
        <end position="583"/>
    </location>
</feature>
<keyword evidence="4" id="KW-0997">Cell inner membrane</keyword>
<feature type="transmembrane region" description="Helical" evidence="8">
    <location>
        <begin position="280"/>
        <end position="303"/>
    </location>
</feature>
<dbReference type="Gene3D" id="1.10.3720.10">
    <property type="entry name" value="MetI-like"/>
    <property type="match status" value="2"/>
</dbReference>
<organism evidence="11 12">
    <name type="scientific">Pseudoroseomonas ludipueritiae</name>
    <dbReference type="NCBI Taxonomy" id="198093"/>
    <lineage>
        <taxon>Bacteria</taxon>
        <taxon>Pseudomonadati</taxon>
        <taxon>Pseudomonadota</taxon>
        <taxon>Alphaproteobacteria</taxon>
        <taxon>Acetobacterales</taxon>
        <taxon>Acetobacteraceae</taxon>
        <taxon>Pseudoroseomonas</taxon>
    </lineage>
</organism>
<feature type="transmembrane region" description="Helical" evidence="8">
    <location>
        <begin position="421"/>
        <end position="443"/>
    </location>
</feature>
<comment type="subcellular location">
    <subcellularLocation>
        <location evidence="1">Cell inner membrane</location>
        <topology evidence="1">Multi-pass membrane protein</topology>
    </subcellularLocation>
    <subcellularLocation>
        <location evidence="8">Cell membrane</location>
        <topology evidence="8">Multi-pass membrane protein</topology>
    </subcellularLocation>
</comment>
<evidence type="ECO:0000256" key="2">
    <source>
        <dbReference type="ARBA" id="ARBA00022448"/>
    </source>
</evidence>
<dbReference type="InterPro" id="IPR000515">
    <property type="entry name" value="MetI-like"/>
</dbReference>
<dbReference type="SUPFAM" id="SSF161098">
    <property type="entry name" value="MetI-like"/>
    <property type="match status" value="2"/>
</dbReference>
<evidence type="ECO:0000256" key="1">
    <source>
        <dbReference type="ARBA" id="ARBA00004429"/>
    </source>
</evidence>
<keyword evidence="5 8" id="KW-0812">Transmembrane</keyword>
<gene>
    <name evidence="11" type="ORF">IBL25_04325</name>
</gene>
<evidence type="ECO:0000256" key="4">
    <source>
        <dbReference type="ARBA" id="ARBA00022519"/>
    </source>
</evidence>
<evidence type="ECO:0000256" key="6">
    <source>
        <dbReference type="ARBA" id="ARBA00022989"/>
    </source>
</evidence>
<comment type="similarity">
    <text evidence="8">Belongs to the binding-protein-dependent transport system permease family.</text>
</comment>
<evidence type="ECO:0000256" key="5">
    <source>
        <dbReference type="ARBA" id="ARBA00022692"/>
    </source>
</evidence>
<evidence type="ECO:0000259" key="10">
    <source>
        <dbReference type="PROSITE" id="PS50928"/>
    </source>
</evidence>
<protein>
    <submittedName>
        <fullName evidence="11">Iron ABC transporter permease</fullName>
    </submittedName>
</protein>
<keyword evidence="12" id="KW-1185">Reference proteome</keyword>
<evidence type="ECO:0000256" key="9">
    <source>
        <dbReference type="SAM" id="MobiDB-lite"/>
    </source>
</evidence>
<evidence type="ECO:0000313" key="11">
    <source>
        <dbReference type="EMBL" id="MBC9176166.1"/>
    </source>
</evidence>
<keyword evidence="6 8" id="KW-1133">Transmembrane helix</keyword>
<dbReference type="PROSITE" id="PS50928">
    <property type="entry name" value="ABC_TM1"/>
    <property type="match status" value="2"/>
</dbReference>
<feature type="domain" description="ABC transmembrane type-1" evidence="10">
    <location>
        <begin position="383"/>
        <end position="579"/>
    </location>
</feature>